<gene>
    <name evidence="2" type="ORF">DARMORV10_C02P58300.1</name>
</gene>
<evidence type="ECO:0000256" key="1">
    <source>
        <dbReference type="SAM" id="Phobius"/>
    </source>
</evidence>
<feature type="transmembrane region" description="Helical" evidence="1">
    <location>
        <begin position="47"/>
        <end position="69"/>
    </location>
</feature>
<proteinExistence type="predicted"/>
<keyword evidence="1" id="KW-0472">Membrane</keyword>
<dbReference type="EMBL" id="HG994366">
    <property type="protein sequence ID" value="CAF1920880.1"/>
    <property type="molecule type" value="Genomic_DNA"/>
</dbReference>
<organism evidence="2">
    <name type="scientific">Brassica napus</name>
    <name type="common">Rape</name>
    <dbReference type="NCBI Taxonomy" id="3708"/>
    <lineage>
        <taxon>Eukaryota</taxon>
        <taxon>Viridiplantae</taxon>
        <taxon>Streptophyta</taxon>
        <taxon>Embryophyta</taxon>
        <taxon>Tracheophyta</taxon>
        <taxon>Spermatophyta</taxon>
        <taxon>Magnoliopsida</taxon>
        <taxon>eudicotyledons</taxon>
        <taxon>Gunneridae</taxon>
        <taxon>Pentapetalae</taxon>
        <taxon>rosids</taxon>
        <taxon>malvids</taxon>
        <taxon>Brassicales</taxon>
        <taxon>Brassicaceae</taxon>
        <taxon>Brassiceae</taxon>
        <taxon>Brassica</taxon>
    </lineage>
</organism>
<accession>A0A816KPC5</accession>
<keyword evidence="1" id="KW-0812">Transmembrane</keyword>
<dbReference type="AlphaFoldDB" id="A0A816KPC5"/>
<evidence type="ECO:0000313" key="2">
    <source>
        <dbReference type="EMBL" id="CAF1920880.1"/>
    </source>
</evidence>
<protein>
    <submittedName>
        <fullName evidence="2">(rape) hypothetical protein</fullName>
    </submittedName>
</protein>
<name>A0A816KPC5_BRANA</name>
<keyword evidence="1" id="KW-1133">Transmembrane helix</keyword>
<reference evidence="2" key="1">
    <citation type="submission" date="2021-01" db="EMBL/GenBank/DDBJ databases">
        <authorList>
            <consortium name="Genoscope - CEA"/>
            <person name="William W."/>
        </authorList>
    </citation>
    <scope>NUCLEOTIDE SEQUENCE</scope>
</reference>
<feature type="transmembrane region" description="Helical" evidence="1">
    <location>
        <begin position="16"/>
        <end position="35"/>
    </location>
</feature>
<dbReference type="Proteomes" id="UP001295469">
    <property type="component" value="Chromosome C02"/>
</dbReference>
<sequence>MVLRYSLVVQGGNGLLVVWPWAISISIFHGVLNLLFHARLESSPVTFVFSCLYLSLLLCVCICWDPLYWLSF</sequence>